<dbReference type="OrthoDB" id="1910266at2759"/>
<dbReference type="EMBL" id="QPKB01000002">
    <property type="protein sequence ID" value="RWR75955.1"/>
    <property type="molecule type" value="Genomic_DNA"/>
</dbReference>
<gene>
    <name evidence="2" type="ORF">CKAN_00436200</name>
</gene>
<dbReference type="InterPro" id="IPR024752">
    <property type="entry name" value="Myb/SANT-like_dom"/>
</dbReference>
<dbReference type="Proteomes" id="UP000283530">
    <property type="component" value="Unassembled WGS sequence"/>
</dbReference>
<dbReference type="PANTHER" id="PTHR31704:SF37">
    <property type="entry name" value="HEAT SHOCK PROTEIN"/>
    <property type="match status" value="1"/>
</dbReference>
<dbReference type="Pfam" id="PF12776">
    <property type="entry name" value="Myb_DNA-bind_3"/>
    <property type="match status" value="1"/>
</dbReference>
<evidence type="ECO:0000313" key="3">
    <source>
        <dbReference type="Proteomes" id="UP000283530"/>
    </source>
</evidence>
<dbReference type="PANTHER" id="PTHR31704">
    <property type="entry name" value="MYB/SANT-LIKE DNA-BINDING DOMAIN PROTEIN-RELATED"/>
    <property type="match status" value="1"/>
</dbReference>
<organism evidence="2 3">
    <name type="scientific">Cinnamomum micranthum f. kanehirae</name>
    <dbReference type="NCBI Taxonomy" id="337451"/>
    <lineage>
        <taxon>Eukaryota</taxon>
        <taxon>Viridiplantae</taxon>
        <taxon>Streptophyta</taxon>
        <taxon>Embryophyta</taxon>
        <taxon>Tracheophyta</taxon>
        <taxon>Spermatophyta</taxon>
        <taxon>Magnoliopsida</taxon>
        <taxon>Magnoliidae</taxon>
        <taxon>Laurales</taxon>
        <taxon>Lauraceae</taxon>
        <taxon>Cinnamomum</taxon>
    </lineage>
</organism>
<accession>A0A3S3MLP2</accession>
<dbReference type="STRING" id="337451.A0A3S3MLP2"/>
<sequence length="166" mass="18880">MSAPNCVGQRLKAYWTPQHHQVFMELCVEQVQKGNPPTHCFNRAGWDAIIKEFIEKTRLHYDKKQMKNHYDSAEESWKAWKGVIGKSGMRFDPVLHTISALDEAWASYIQANPKAAQFCNPPLEFEDELDIIFGGTTAIGDYAWAPSSGVLHKNVVEITRDTQDIT</sequence>
<dbReference type="AlphaFoldDB" id="A0A3S3MLP2"/>
<reference evidence="2 3" key="1">
    <citation type="journal article" date="2019" name="Nat. Plants">
        <title>Stout camphor tree genome fills gaps in understanding of flowering plant genome evolution.</title>
        <authorList>
            <person name="Chaw S.M."/>
            <person name="Liu Y.C."/>
            <person name="Wu Y.W."/>
            <person name="Wang H.Y."/>
            <person name="Lin C.I."/>
            <person name="Wu C.S."/>
            <person name="Ke H.M."/>
            <person name="Chang L.Y."/>
            <person name="Hsu C.Y."/>
            <person name="Yang H.T."/>
            <person name="Sudianto E."/>
            <person name="Hsu M.H."/>
            <person name="Wu K.P."/>
            <person name="Wang L.N."/>
            <person name="Leebens-Mack J.H."/>
            <person name="Tsai I.J."/>
        </authorList>
    </citation>
    <scope>NUCLEOTIDE SEQUENCE [LARGE SCALE GENOMIC DNA]</scope>
    <source>
        <strain evidence="3">cv. Chaw 1501</strain>
        <tissue evidence="2">Young leaves</tissue>
    </source>
</reference>
<protein>
    <submittedName>
        <fullName evidence="2">Myb/SANT-like domain-containing protein</fullName>
    </submittedName>
</protein>
<proteinExistence type="predicted"/>
<keyword evidence="3" id="KW-1185">Reference proteome</keyword>
<evidence type="ECO:0000259" key="1">
    <source>
        <dbReference type="Pfam" id="PF12776"/>
    </source>
</evidence>
<evidence type="ECO:0000313" key="2">
    <source>
        <dbReference type="EMBL" id="RWR75955.1"/>
    </source>
</evidence>
<comment type="caution">
    <text evidence="2">The sequence shown here is derived from an EMBL/GenBank/DDBJ whole genome shotgun (WGS) entry which is preliminary data.</text>
</comment>
<name>A0A3S3MLP2_9MAGN</name>
<feature type="domain" description="Myb/SANT-like" evidence="1">
    <location>
        <begin position="14"/>
        <end position="108"/>
    </location>
</feature>